<dbReference type="InterPro" id="IPR000748">
    <property type="entry name" value="PsdUridine_synth_RsuA/RluB/E/F"/>
</dbReference>
<comment type="caution">
    <text evidence="6">The sequence shown here is derived from an EMBL/GenBank/DDBJ whole genome shotgun (WGS) entry which is preliminary data.</text>
</comment>
<dbReference type="RefSeq" id="WP_155934893.1">
    <property type="nucleotide sequence ID" value="NZ_WODC01000007.1"/>
</dbReference>
<evidence type="ECO:0000259" key="5">
    <source>
        <dbReference type="SMART" id="SM00363"/>
    </source>
</evidence>
<dbReference type="NCBIfam" id="TIGR00093">
    <property type="entry name" value="pseudouridine synthase"/>
    <property type="match status" value="1"/>
</dbReference>
<dbReference type="PROSITE" id="PS01149">
    <property type="entry name" value="PSI_RSU"/>
    <property type="match status" value="1"/>
</dbReference>
<keyword evidence="3" id="KW-0694">RNA-binding</keyword>
<evidence type="ECO:0000313" key="6">
    <source>
        <dbReference type="EMBL" id="MUM78279.1"/>
    </source>
</evidence>
<dbReference type="Pfam" id="PF00849">
    <property type="entry name" value="PseudoU_synth_2"/>
    <property type="match status" value="1"/>
</dbReference>
<dbReference type="InterPro" id="IPR050343">
    <property type="entry name" value="RsuA_PseudoU_synthase"/>
</dbReference>
<dbReference type="PANTHER" id="PTHR47683:SF2">
    <property type="entry name" value="RNA-BINDING S4 DOMAIN-CONTAINING PROTEIN"/>
    <property type="match status" value="1"/>
</dbReference>
<dbReference type="GO" id="GO:0000455">
    <property type="term" value="P:enzyme-directed rRNA pseudouridine synthesis"/>
    <property type="evidence" value="ECO:0007669"/>
    <property type="project" value="UniProtKB-ARBA"/>
</dbReference>
<dbReference type="CDD" id="cd00165">
    <property type="entry name" value="S4"/>
    <property type="match status" value="1"/>
</dbReference>
<dbReference type="FunFam" id="3.10.290.10:FF:000003">
    <property type="entry name" value="Pseudouridine synthase"/>
    <property type="match status" value="1"/>
</dbReference>
<dbReference type="Gene3D" id="3.10.290.10">
    <property type="entry name" value="RNA-binding S4 domain"/>
    <property type="match status" value="1"/>
</dbReference>
<sequence length="250" mass="27711">MPQAQTVRLNKFLAQCGVASRRGADELVFSGRVAVNDERADTPGLQVDPTRDRVTVDHKPVCLPDAKAEIAIMLHKPVETVTTARDPQGRTTVLDLLPPQIVDRRPFPVGRLDFYSEGLLLLTTDGELCHRLTHPKWHLPKVYEVTVRGAVPEKAISIMQSGMTLKAGDRLAPAEVVLHPPVAGTQVLEITLIQGLNRQIRRMCEELGLTILRLRRVRQGPVELGNLKRGQWRELTDAELTALKKAVSLA</sequence>
<dbReference type="InterPro" id="IPR036986">
    <property type="entry name" value="S4_RNA-bd_sf"/>
</dbReference>
<dbReference type="InterPro" id="IPR002942">
    <property type="entry name" value="S4_RNA-bd"/>
</dbReference>
<dbReference type="InterPro" id="IPR018496">
    <property type="entry name" value="PsdUridine_synth_RsuA/RluB_CS"/>
</dbReference>
<evidence type="ECO:0000256" key="4">
    <source>
        <dbReference type="RuleBase" id="RU003887"/>
    </source>
</evidence>
<dbReference type="Pfam" id="PF01479">
    <property type="entry name" value="S4"/>
    <property type="match status" value="1"/>
</dbReference>
<dbReference type="InterPro" id="IPR042092">
    <property type="entry name" value="PsdUridine_s_RsuA/RluB/E/F_cat"/>
</dbReference>
<dbReference type="Gene3D" id="3.30.70.580">
    <property type="entry name" value="Pseudouridine synthase I, catalytic domain, N-terminal subdomain"/>
    <property type="match status" value="1"/>
</dbReference>
<dbReference type="SUPFAM" id="SSF55174">
    <property type="entry name" value="Alpha-L RNA-binding motif"/>
    <property type="match status" value="1"/>
</dbReference>
<gene>
    <name evidence="6" type="ORF">GKC30_11590</name>
</gene>
<dbReference type="InterPro" id="IPR020094">
    <property type="entry name" value="TruA/RsuA/RluB/E/F_N"/>
</dbReference>
<evidence type="ECO:0000256" key="2">
    <source>
        <dbReference type="ARBA" id="ARBA00023235"/>
    </source>
</evidence>
<name>A0A7K1KQB4_9BACT</name>
<keyword evidence="7" id="KW-1185">Reference proteome</keyword>
<dbReference type="AlphaFoldDB" id="A0A7K1KQB4"/>
<evidence type="ECO:0000256" key="3">
    <source>
        <dbReference type="PROSITE-ProRule" id="PRU00182"/>
    </source>
</evidence>
<dbReference type="SUPFAM" id="SSF55120">
    <property type="entry name" value="Pseudouridine synthase"/>
    <property type="match status" value="1"/>
</dbReference>
<dbReference type="GO" id="GO:0003723">
    <property type="term" value="F:RNA binding"/>
    <property type="evidence" value="ECO:0007669"/>
    <property type="project" value="UniProtKB-KW"/>
</dbReference>
<comment type="similarity">
    <text evidence="1 4">Belongs to the pseudouridine synthase RsuA family.</text>
</comment>
<dbReference type="CDD" id="cd02870">
    <property type="entry name" value="PseudoU_synth_RsuA_like"/>
    <property type="match status" value="1"/>
</dbReference>
<dbReference type="EMBL" id="WODC01000007">
    <property type="protein sequence ID" value="MUM78279.1"/>
    <property type="molecule type" value="Genomic_DNA"/>
</dbReference>
<dbReference type="PROSITE" id="PS50889">
    <property type="entry name" value="S4"/>
    <property type="match status" value="1"/>
</dbReference>
<dbReference type="Gene3D" id="3.30.70.1560">
    <property type="entry name" value="Alpha-L RNA-binding motif"/>
    <property type="match status" value="1"/>
</dbReference>
<reference evidence="6 7" key="1">
    <citation type="submission" date="2019-11" db="EMBL/GenBank/DDBJ databases">
        <title>Pseudodesulfovibrio alkaliphilus, sp. nov., an alkaliphilic sulfate-reducing bacteria from mud volcano of Taman peninsula, Russia.</title>
        <authorList>
            <person name="Frolova A."/>
            <person name="Merkel A.Y."/>
            <person name="Slobodkin A.I."/>
        </authorList>
    </citation>
    <scope>NUCLEOTIDE SEQUENCE [LARGE SCALE GENOMIC DNA]</scope>
    <source>
        <strain evidence="6 7">F-1</strain>
    </source>
</reference>
<dbReference type="GO" id="GO:0120159">
    <property type="term" value="F:rRNA pseudouridine synthase activity"/>
    <property type="evidence" value="ECO:0007669"/>
    <property type="project" value="UniProtKB-ARBA"/>
</dbReference>
<proteinExistence type="inferred from homology"/>
<dbReference type="SMART" id="SM00363">
    <property type="entry name" value="S4"/>
    <property type="match status" value="1"/>
</dbReference>
<organism evidence="6 7">
    <name type="scientific">Pseudodesulfovibrio alkaliphilus</name>
    <dbReference type="NCBI Taxonomy" id="2661613"/>
    <lineage>
        <taxon>Bacteria</taxon>
        <taxon>Pseudomonadati</taxon>
        <taxon>Thermodesulfobacteriota</taxon>
        <taxon>Desulfovibrionia</taxon>
        <taxon>Desulfovibrionales</taxon>
        <taxon>Desulfovibrionaceae</taxon>
    </lineage>
</organism>
<dbReference type="PANTHER" id="PTHR47683">
    <property type="entry name" value="PSEUDOURIDINE SYNTHASE FAMILY PROTEIN-RELATED"/>
    <property type="match status" value="1"/>
</dbReference>
<keyword evidence="2 4" id="KW-0413">Isomerase</keyword>
<dbReference type="InterPro" id="IPR006145">
    <property type="entry name" value="PsdUridine_synth_RsuA/RluA"/>
</dbReference>
<feature type="domain" description="RNA-binding S4" evidence="5">
    <location>
        <begin position="7"/>
        <end position="69"/>
    </location>
</feature>
<protein>
    <recommendedName>
        <fullName evidence="4">Pseudouridine synthase</fullName>
        <ecNumber evidence="4">5.4.99.-</ecNumber>
    </recommendedName>
</protein>
<accession>A0A7K1KQB4</accession>
<evidence type="ECO:0000313" key="7">
    <source>
        <dbReference type="Proteomes" id="UP000461162"/>
    </source>
</evidence>
<dbReference type="Proteomes" id="UP000461162">
    <property type="component" value="Unassembled WGS sequence"/>
</dbReference>
<dbReference type="InterPro" id="IPR020103">
    <property type="entry name" value="PsdUridine_synth_cat_dom_sf"/>
</dbReference>
<dbReference type="EC" id="5.4.99.-" evidence="4"/>
<evidence type="ECO:0000256" key="1">
    <source>
        <dbReference type="ARBA" id="ARBA00008348"/>
    </source>
</evidence>